<feature type="compositionally biased region" description="Polar residues" evidence="1">
    <location>
        <begin position="1192"/>
        <end position="1203"/>
    </location>
</feature>
<feature type="compositionally biased region" description="Acidic residues" evidence="1">
    <location>
        <begin position="427"/>
        <end position="437"/>
    </location>
</feature>
<gene>
    <name evidence="2" type="ORF">K0M31_018867</name>
</gene>
<feature type="compositionally biased region" description="Basic and acidic residues" evidence="1">
    <location>
        <begin position="914"/>
        <end position="924"/>
    </location>
</feature>
<feature type="compositionally biased region" description="Basic residues" evidence="1">
    <location>
        <begin position="409"/>
        <end position="421"/>
    </location>
</feature>
<evidence type="ECO:0000313" key="2">
    <source>
        <dbReference type="EMBL" id="KAK1130757.1"/>
    </source>
</evidence>
<protein>
    <submittedName>
        <fullName evidence="2">Uncharacterized protein</fullName>
    </submittedName>
</protein>
<reference evidence="2" key="1">
    <citation type="submission" date="2021-10" db="EMBL/GenBank/DDBJ databases">
        <title>Melipona bicolor Genome sequencing and assembly.</title>
        <authorList>
            <person name="Araujo N.S."/>
            <person name="Arias M.C."/>
        </authorList>
    </citation>
    <scope>NUCLEOTIDE SEQUENCE</scope>
    <source>
        <strain evidence="2">USP_2M_L1-L4_2017</strain>
        <tissue evidence="2">Whole body</tissue>
    </source>
</reference>
<feature type="region of interest" description="Disordered" evidence="1">
    <location>
        <begin position="524"/>
        <end position="569"/>
    </location>
</feature>
<feature type="region of interest" description="Disordered" evidence="1">
    <location>
        <begin position="276"/>
        <end position="344"/>
    </location>
</feature>
<feature type="region of interest" description="Disordered" evidence="1">
    <location>
        <begin position="28"/>
        <end position="105"/>
    </location>
</feature>
<feature type="region of interest" description="Disordered" evidence="1">
    <location>
        <begin position="834"/>
        <end position="854"/>
    </location>
</feature>
<feature type="compositionally biased region" description="Polar residues" evidence="1">
    <location>
        <begin position="659"/>
        <end position="673"/>
    </location>
</feature>
<feature type="region of interest" description="Disordered" evidence="1">
    <location>
        <begin position="600"/>
        <end position="734"/>
    </location>
</feature>
<feature type="compositionally biased region" description="Polar residues" evidence="1">
    <location>
        <begin position="49"/>
        <end position="60"/>
    </location>
</feature>
<name>A0AA40G4E8_9HYME</name>
<feature type="region of interest" description="Disordered" evidence="1">
    <location>
        <begin position="128"/>
        <end position="171"/>
    </location>
</feature>
<feature type="region of interest" description="Disordered" evidence="1">
    <location>
        <begin position="1081"/>
        <end position="1117"/>
    </location>
</feature>
<proteinExistence type="predicted"/>
<organism evidence="2 3">
    <name type="scientific">Melipona bicolor</name>
    <dbReference type="NCBI Taxonomy" id="60889"/>
    <lineage>
        <taxon>Eukaryota</taxon>
        <taxon>Metazoa</taxon>
        <taxon>Ecdysozoa</taxon>
        <taxon>Arthropoda</taxon>
        <taxon>Hexapoda</taxon>
        <taxon>Insecta</taxon>
        <taxon>Pterygota</taxon>
        <taxon>Neoptera</taxon>
        <taxon>Endopterygota</taxon>
        <taxon>Hymenoptera</taxon>
        <taxon>Apocrita</taxon>
        <taxon>Aculeata</taxon>
        <taxon>Apoidea</taxon>
        <taxon>Anthophila</taxon>
        <taxon>Apidae</taxon>
        <taxon>Melipona</taxon>
    </lineage>
</organism>
<feature type="compositionally biased region" description="Acidic residues" evidence="1">
    <location>
        <begin position="313"/>
        <end position="336"/>
    </location>
</feature>
<evidence type="ECO:0000256" key="1">
    <source>
        <dbReference type="SAM" id="MobiDB-lite"/>
    </source>
</evidence>
<feature type="compositionally biased region" description="Low complexity" evidence="1">
    <location>
        <begin position="886"/>
        <end position="905"/>
    </location>
</feature>
<feature type="compositionally biased region" description="Basic and acidic residues" evidence="1">
    <location>
        <begin position="627"/>
        <end position="640"/>
    </location>
</feature>
<feature type="compositionally biased region" description="Acidic residues" evidence="1">
    <location>
        <begin position="834"/>
        <end position="843"/>
    </location>
</feature>
<dbReference type="Proteomes" id="UP001177670">
    <property type="component" value="Unassembled WGS sequence"/>
</dbReference>
<keyword evidence="3" id="KW-1185">Reference proteome</keyword>
<feature type="region of interest" description="Disordered" evidence="1">
    <location>
        <begin position="409"/>
        <end position="443"/>
    </location>
</feature>
<feature type="compositionally biased region" description="Low complexity" evidence="1">
    <location>
        <begin position="687"/>
        <end position="699"/>
    </location>
</feature>
<feature type="compositionally biased region" description="Polar residues" evidence="1">
    <location>
        <begin position="538"/>
        <end position="569"/>
    </location>
</feature>
<dbReference type="AlphaFoldDB" id="A0AA40G4E8"/>
<feature type="compositionally biased region" description="Basic and acidic residues" evidence="1">
    <location>
        <begin position="1204"/>
        <end position="1218"/>
    </location>
</feature>
<feature type="compositionally biased region" description="Polar residues" evidence="1">
    <location>
        <begin position="602"/>
        <end position="612"/>
    </location>
</feature>
<comment type="caution">
    <text evidence="2">The sequence shown here is derived from an EMBL/GenBank/DDBJ whole genome shotgun (WGS) entry which is preliminary data.</text>
</comment>
<feature type="region of interest" description="Disordered" evidence="1">
    <location>
        <begin position="886"/>
        <end position="924"/>
    </location>
</feature>
<feature type="compositionally biased region" description="Basic and acidic residues" evidence="1">
    <location>
        <begin position="1088"/>
        <end position="1102"/>
    </location>
</feature>
<feature type="compositionally biased region" description="Low complexity" evidence="1">
    <location>
        <begin position="132"/>
        <end position="151"/>
    </location>
</feature>
<sequence>MQWRRQRRVIHVIGSSNHVLLLARYQDAPPGEEDEEEGLRNGYVKGQENDTSTHSFSRNGQSGGYKPRRTGSSDGGAYAGGAARHKDESSGSPSQPKIIFNEDEYTRITTPRQDMLFKKGYLSKKKPWAGNTNTSATSSTTESQSASHSTADGSETTEDQQLLDRDCGTGEYPPMMDSNAQLGYGTFYDHVGGYYYEYPVMLVGPAPMPAQIAPSVLAAVPCAPVPLRPIEWINPTFVPKMPGQPYCMMNYESNQSIEENTVIEEQEDTVLPTETSNGICNESGTGSTSCSGSVAGETEEQPIEFTNAKDEQQADEQMEEQIEEQYGDEQQTEEQPLENGMNGGPYFEPMLMQQPVHVSHVIPAVPQPYMYPGHYMFGPPLINVNGVTIQGGPMIRTTDVAAMSAAYAKRRKKKKRRKQRRLATGNTEDEEEGEYSSECDTGLPSSRLSWTACSTSTTTTTTTTISNRPLNPECQEFQLRQVVKSHTSLSAVPTSINSTLASETSSATIDNEANEVCNGVVSDDWKNQDDELTDNSKSDQQLESTSTLIENSQSKSLEVTSNSDNESNRLINCLPEDKETALSTNEVASLATEVEKLPSITKAANNDSSSANELRERPNNETNDEILVNRKVVDRSDSSNKDTSTPSTTPPRPSSPVSNDETTTRSRSITPKNVENVAIREDQNHESLSNGKSSSSTSLSKRKYTAKGTKFVREPTPGPDLNSSTEPESEAKVHDLTQGLEKIDLSNDTKTIDSKFDVCDDKVIKDDQVSGKFGMKAAMCNRVSKEVIEATNEDSGFESQTQLSDYPITEAVTEWLRREKSPDLFITSAISMDCEEDEDDMDEEPPKNLQGNPMPALSVNSGADNATLSRAANCGEFAGISNINGGQEQQQQQQQLDGSSNNSGASRRKKDAKRRSEERKRVARHVVDDRMDHEVVSSSDSCGQQENLVNIARRKNLAKQQQQDVVGDICEFTEKDSIAGMRVALSSRMDSKRVNARRTKRQGKSHSRNLSNNIDARIRCIEDVDDENDEGIVEDTMNVKTFEKGEIVVSEDGKLLTSSAYEPSLRNCHNASMTIKALNKSEMTKQQSMERKMEEERKRSSSIEDEESGSGIGSLDSIEEPDVLECWEAEIIEPLVTPKRMLQSEGILCDGEAAEDDTIEVEQINVDYVQKYYRLARESATSIEEISLKTDPPTSSKSVPNMSEQKDEIPPQRKELAGDKSSVPIDEAFEVYESCYTGNSPFIDSKVFKSRTLYGQEGETPIPCKAVCCQIQ</sequence>
<accession>A0AA40G4E8</accession>
<feature type="compositionally biased region" description="Basic and acidic residues" evidence="1">
    <location>
        <begin position="524"/>
        <end position="537"/>
    </location>
</feature>
<feature type="compositionally biased region" description="Low complexity" evidence="1">
    <location>
        <begin position="283"/>
        <end position="293"/>
    </location>
</feature>
<evidence type="ECO:0000313" key="3">
    <source>
        <dbReference type="Proteomes" id="UP001177670"/>
    </source>
</evidence>
<dbReference type="EMBL" id="JAHYIQ010000007">
    <property type="protein sequence ID" value="KAK1130757.1"/>
    <property type="molecule type" value="Genomic_DNA"/>
</dbReference>
<feature type="region of interest" description="Disordered" evidence="1">
    <location>
        <begin position="1185"/>
        <end position="1221"/>
    </location>
</feature>